<dbReference type="PANTHER" id="PTHR46586:SF3">
    <property type="entry name" value="ANKYRIN REPEAT-CONTAINING PROTEIN"/>
    <property type="match status" value="1"/>
</dbReference>
<organism evidence="1 2">
    <name type="scientific">Mytilus edulis</name>
    <name type="common">Blue mussel</name>
    <dbReference type="NCBI Taxonomy" id="6550"/>
    <lineage>
        <taxon>Eukaryota</taxon>
        <taxon>Metazoa</taxon>
        <taxon>Spiralia</taxon>
        <taxon>Lophotrochozoa</taxon>
        <taxon>Mollusca</taxon>
        <taxon>Bivalvia</taxon>
        <taxon>Autobranchia</taxon>
        <taxon>Pteriomorphia</taxon>
        <taxon>Mytilida</taxon>
        <taxon>Mytiloidea</taxon>
        <taxon>Mytilidae</taxon>
        <taxon>Mytilinae</taxon>
        <taxon>Mytilus</taxon>
    </lineage>
</organism>
<keyword evidence="2" id="KW-1185">Reference proteome</keyword>
<dbReference type="OrthoDB" id="6149069at2759"/>
<gene>
    <name evidence="1" type="ORF">MEDL_22954</name>
</gene>
<accession>A0A8S3RPL9</accession>
<dbReference type="InterPro" id="IPR036770">
    <property type="entry name" value="Ankyrin_rpt-contain_sf"/>
</dbReference>
<dbReference type="EMBL" id="CAJPWZ010001123">
    <property type="protein sequence ID" value="CAG2208799.1"/>
    <property type="molecule type" value="Genomic_DNA"/>
</dbReference>
<dbReference type="Gene3D" id="1.25.40.20">
    <property type="entry name" value="Ankyrin repeat-containing domain"/>
    <property type="match status" value="1"/>
</dbReference>
<proteinExistence type="predicted"/>
<dbReference type="AlphaFoldDB" id="A0A8S3RPL9"/>
<evidence type="ECO:0000313" key="2">
    <source>
        <dbReference type="Proteomes" id="UP000683360"/>
    </source>
</evidence>
<comment type="caution">
    <text evidence="1">The sequence shown here is derived from an EMBL/GenBank/DDBJ whole genome shotgun (WGS) entry which is preliminary data.</text>
</comment>
<dbReference type="InterPro" id="IPR052050">
    <property type="entry name" value="SecEffector_AnkRepeat"/>
</dbReference>
<evidence type="ECO:0008006" key="3">
    <source>
        <dbReference type="Google" id="ProtNLM"/>
    </source>
</evidence>
<reference evidence="1" key="1">
    <citation type="submission" date="2021-03" db="EMBL/GenBank/DDBJ databases">
        <authorList>
            <person name="Bekaert M."/>
        </authorList>
    </citation>
    <scope>NUCLEOTIDE SEQUENCE</scope>
</reference>
<dbReference type="PANTHER" id="PTHR46586">
    <property type="entry name" value="ANKYRIN REPEAT-CONTAINING PROTEIN"/>
    <property type="match status" value="1"/>
</dbReference>
<sequence length="791" mass="91827">MKTLCGSSLILQNNPDFIGPLFKQFNNCTSQDTINIQIEDRHEHVSFHFPRALLWFLIQKHNVDKPIATVLYFIENDMKDKQYMEKVEAISREIDIVKLVLEVEHVEDIRRLCDLISTNISLECIDKDDKTDILKILIRSVQPNFFNVRASINTACSKRCEDIVTGILSDVHNFTFDTGNVVNTACENSWEDALKILLNKKLCNQSEKKQIFTASCKDGMETFLKWIFLTVNTDELDVQQFILDDFRCENFETVQNLILKLQDLKEMETMIKNLVTQFNLPIVRFIQWVLEDTEKKIVTCNKNDLQSLYIVQWIYERFPNLQNDVRKTVYKTINDTSNHSDDILQWLNENTKLIFHPVTYLLEFSCKNDLQKIVKWILQTFDHNTFNINELMIDAFKAGFNKTAEVMISEVDLNKVDVTSIMTAMLSSCHNNISKDLFIFMIQNIDKTCCRGMEIITIIVDLKLYSFIELMLPHVDTTKIDMMKIVRNKMNVLSENELMLLIQSIKKELIDIKYIAWAAYKIGYHEIVSWSIMNDNQNAINKSELFYKAVFNGNTNVMHYLLKNIDHTLLDIEGAVDIACRRGKFDIVEMLLLNVNDKEFDVKEAIDKVFGGITFDTVKSLSDSDNLLEINTDKASECERLKIVKLMLETFDHKLFDMTIIMNTAYEQRWFDLMKWMIEVVEDSLLDINELLSMACQSERSDIMTLLAEKIVKSNADIGSVMRTVFVQGSFNFIRLFIAKIDISLIDLGAAMNEACRDGRSDIIKRLIESYKDMLDLTCLLEIAYDKIGKT</sequence>
<name>A0A8S3RPL9_MYTED</name>
<evidence type="ECO:0000313" key="1">
    <source>
        <dbReference type="EMBL" id="CAG2208799.1"/>
    </source>
</evidence>
<dbReference type="SUPFAM" id="SSF140860">
    <property type="entry name" value="Pseudo ankyrin repeat-like"/>
    <property type="match status" value="1"/>
</dbReference>
<dbReference type="Proteomes" id="UP000683360">
    <property type="component" value="Unassembled WGS sequence"/>
</dbReference>
<protein>
    <recommendedName>
        <fullName evidence="3">Ankyrin repeat protein</fullName>
    </recommendedName>
</protein>